<evidence type="ECO:0000259" key="20">
    <source>
        <dbReference type="PROSITE" id="PS50222"/>
    </source>
</evidence>
<evidence type="ECO:0000256" key="15">
    <source>
        <dbReference type="ARBA" id="ARBA00023203"/>
    </source>
</evidence>
<dbReference type="SMART" id="SM00027">
    <property type="entry name" value="EH"/>
    <property type="match status" value="2"/>
</dbReference>
<feature type="region of interest" description="Disordered" evidence="18">
    <location>
        <begin position="908"/>
        <end position="960"/>
    </location>
</feature>
<dbReference type="EMBL" id="MU004233">
    <property type="protein sequence ID" value="KAF2671420.1"/>
    <property type="molecule type" value="Genomic_DNA"/>
</dbReference>
<feature type="region of interest" description="Disordered" evidence="18">
    <location>
        <begin position="1"/>
        <end position="195"/>
    </location>
</feature>
<evidence type="ECO:0000256" key="9">
    <source>
        <dbReference type="ARBA" id="ARBA00022490"/>
    </source>
</evidence>
<feature type="compositionally biased region" description="Acidic residues" evidence="18">
    <location>
        <begin position="1308"/>
        <end position="1324"/>
    </location>
</feature>
<comment type="subcellular location">
    <subcellularLocation>
        <location evidence="3">Cell membrane</location>
        <topology evidence="3">Peripheral membrane protein</topology>
        <orientation evidence="3">Cytoplasmic side</orientation>
    </subcellularLocation>
    <subcellularLocation>
        <location evidence="2">Cytoplasm</location>
        <location evidence="2">Cytoskeleton</location>
        <location evidence="2">Actin patch</location>
    </subcellularLocation>
    <subcellularLocation>
        <location evidence="1">Endosome membrane</location>
        <topology evidence="1">Peripheral membrane protein</topology>
        <orientation evidence="1">Cytoplasmic side</orientation>
    </subcellularLocation>
</comment>
<dbReference type="InterPro" id="IPR002048">
    <property type="entry name" value="EF_hand_dom"/>
</dbReference>
<feature type="compositionally biased region" description="Basic and acidic residues" evidence="18">
    <location>
        <begin position="838"/>
        <end position="860"/>
    </location>
</feature>
<keyword evidence="13" id="KW-0175">Coiled coil</keyword>
<feature type="region of interest" description="Disordered" evidence="18">
    <location>
        <begin position="817"/>
        <end position="895"/>
    </location>
</feature>
<dbReference type="PANTHER" id="PTHR11216:SF173">
    <property type="entry name" value="ACTIN CYTOSKELETON-REGULATORY COMPLEX PROTEIN PAN1"/>
    <property type="match status" value="1"/>
</dbReference>
<dbReference type="Pfam" id="PF12763">
    <property type="entry name" value="EH"/>
    <property type="match status" value="2"/>
</dbReference>
<feature type="compositionally biased region" description="Basic and acidic residues" evidence="18">
    <location>
        <begin position="912"/>
        <end position="925"/>
    </location>
</feature>
<keyword evidence="14" id="KW-0472">Membrane</keyword>
<feature type="compositionally biased region" description="Low complexity" evidence="18">
    <location>
        <begin position="331"/>
        <end position="340"/>
    </location>
</feature>
<feature type="compositionally biased region" description="Low complexity" evidence="18">
    <location>
        <begin position="1227"/>
        <end position="1239"/>
    </location>
</feature>
<dbReference type="SMART" id="SM00054">
    <property type="entry name" value="EFh"/>
    <property type="match status" value="2"/>
</dbReference>
<evidence type="ECO:0000256" key="4">
    <source>
        <dbReference type="ARBA" id="ARBA00009351"/>
    </source>
</evidence>
<dbReference type="OrthoDB" id="2015333at2759"/>
<evidence type="ECO:0000256" key="1">
    <source>
        <dbReference type="ARBA" id="ARBA00004125"/>
    </source>
</evidence>
<dbReference type="GO" id="GO:0005886">
    <property type="term" value="C:plasma membrane"/>
    <property type="evidence" value="ECO:0007669"/>
    <property type="project" value="UniProtKB-SubCell"/>
</dbReference>
<dbReference type="GO" id="GO:0006897">
    <property type="term" value="P:endocytosis"/>
    <property type="evidence" value="ECO:0007669"/>
    <property type="project" value="UniProtKB-KW"/>
</dbReference>
<evidence type="ECO:0000256" key="14">
    <source>
        <dbReference type="ARBA" id="ARBA00023136"/>
    </source>
</evidence>
<feature type="region of interest" description="Disordered" evidence="18">
    <location>
        <begin position="612"/>
        <end position="666"/>
    </location>
</feature>
<dbReference type="GO" id="GO:0005509">
    <property type="term" value="F:calcium ion binding"/>
    <property type="evidence" value="ECO:0007669"/>
    <property type="project" value="InterPro"/>
</dbReference>
<feature type="region of interest" description="Disordered" evidence="18">
    <location>
        <begin position="316"/>
        <end position="340"/>
    </location>
</feature>
<evidence type="ECO:0000313" key="22">
    <source>
        <dbReference type="EMBL" id="KAF2671420.1"/>
    </source>
</evidence>
<dbReference type="Proteomes" id="UP000799302">
    <property type="component" value="Unassembled WGS sequence"/>
</dbReference>
<name>A0A6A6UHZ8_9PEZI</name>
<feature type="region of interest" description="Disordered" evidence="18">
    <location>
        <begin position="982"/>
        <end position="1415"/>
    </location>
</feature>
<feature type="domain" description="EH" evidence="19">
    <location>
        <begin position="210"/>
        <end position="298"/>
    </location>
</feature>
<feature type="compositionally biased region" description="Polar residues" evidence="18">
    <location>
        <begin position="725"/>
        <end position="734"/>
    </location>
</feature>
<dbReference type="GO" id="GO:0030479">
    <property type="term" value="C:actin cortical patch"/>
    <property type="evidence" value="ECO:0007669"/>
    <property type="project" value="UniProtKB-SubCell"/>
</dbReference>
<dbReference type="Gene3D" id="1.10.238.10">
    <property type="entry name" value="EF-hand"/>
    <property type="match status" value="2"/>
</dbReference>
<feature type="compositionally biased region" description="Low complexity" evidence="18">
    <location>
        <begin position="933"/>
        <end position="942"/>
    </location>
</feature>
<feature type="compositionally biased region" description="Low complexity" evidence="18">
    <location>
        <begin position="950"/>
        <end position="960"/>
    </location>
</feature>
<feature type="region of interest" description="Disordered" evidence="18">
    <location>
        <begin position="717"/>
        <end position="741"/>
    </location>
</feature>
<feature type="compositionally biased region" description="Pro residues" evidence="18">
    <location>
        <begin position="1202"/>
        <end position="1226"/>
    </location>
</feature>
<reference evidence="22" key="1">
    <citation type="journal article" date="2020" name="Stud. Mycol.">
        <title>101 Dothideomycetes genomes: a test case for predicting lifestyles and emergence of pathogens.</title>
        <authorList>
            <person name="Haridas S."/>
            <person name="Albert R."/>
            <person name="Binder M."/>
            <person name="Bloem J."/>
            <person name="Labutti K."/>
            <person name="Salamov A."/>
            <person name="Andreopoulos B."/>
            <person name="Baker S."/>
            <person name="Barry K."/>
            <person name="Bills G."/>
            <person name="Bluhm B."/>
            <person name="Cannon C."/>
            <person name="Castanera R."/>
            <person name="Culley D."/>
            <person name="Daum C."/>
            <person name="Ezra D."/>
            <person name="Gonzalez J."/>
            <person name="Henrissat B."/>
            <person name="Kuo A."/>
            <person name="Liang C."/>
            <person name="Lipzen A."/>
            <person name="Lutzoni F."/>
            <person name="Magnuson J."/>
            <person name="Mondo S."/>
            <person name="Nolan M."/>
            <person name="Ohm R."/>
            <person name="Pangilinan J."/>
            <person name="Park H.-J."/>
            <person name="Ramirez L."/>
            <person name="Alfaro M."/>
            <person name="Sun H."/>
            <person name="Tritt A."/>
            <person name="Yoshinaga Y."/>
            <person name="Zwiers L.-H."/>
            <person name="Turgeon B."/>
            <person name="Goodwin S."/>
            <person name="Spatafora J."/>
            <person name="Crous P."/>
            <person name="Grigoriev I."/>
        </authorList>
    </citation>
    <scope>NUCLEOTIDE SEQUENCE</scope>
    <source>
        <strain evidence="22">CBS 115976</strain>
    </source>
</reference>
<feature type="domain" description="EH" evidence="19">
    <location>
        <begin position="484"/>
        <end position="573"/>
    </location>
</feature>
<sequence>MFSGSNSYLGGSNSARPGQPSPFAPQQPQQQQPGAPYGQQPGYGQQQQQQQQQPMYGQPTGYGAPLQSQFTGYPQQPLQQQQTAQPLLPLQQQPTQQYQQYGAQQQPQFQQPMQQQLPQPTGYQQQQQPQQPQPTGFQPQPPTQQTPTHAIQPPPPNSASRQAPQPTGMTSAQMADSFRGSSSSSSKPAPAATRSSKIPNIRLSFITASDQAKFEQLFKSAVADGQAMTGDQARELLMRSKLTGDALAHIWTLSDTTKSGQLLFPEFALAMYLCNLKLNGKEMPPSLPERVRNEVSSMVDIISFGIPDEKPLPAIQGNAPNFFDSRESNRSPPVIQQPQPQVSNQQILAGLSSQPTGMMQQQFTGYPGQSGMPQQPTGMPMQPTGLQPQQTAYTGMPQATGYNGPRPPIPPMPTGYGAGPVAPLNAQPTGAPGQWGLVNAPASGLPNIDALHSQMMPQTGREGGWSSAGLSGNATIPWAVTKDEKKIYDDIFKAWDGFGKGYVSGDQAIEIFGQSGLAKDDLMKVWTLSDVNDKGRLNLDEFAVAMHLIYRKLNGYPVPNRLPPELTPPSTRNLNDSIGTVKSMLQRDAEHRKNTGAFLQPQRTGVSYLKSKSFRQGSPLDGKADGTVFKNDDDHVGYRSSARRRMGADGRTPSPAPGSPNSDTELSGDQLRKLIKEKQILLDAIDFNDENQAEEDETLDRRDRRDADELFRRIRRAQEELDNHPNASKASSGGSDAERRQLSRQLQTMNDRLPDLASQVRRCERAIADAQLELFRLKDAKAHPGSAPLVGTGPGGTVTENDRLRARAKALMQQRSAALTGKAAPATGDDPAAAAQRLEAESQRVRDEREKNERMVKDVEEGVSTFGKSLQDSLKDGAPSSSADHERRRWEDGLGVEEEVRDFIFELQRSSESAKSRKPAARDSRPSPVENRSTSFATSAPPAATPPPAASSGAAPSYASYRTAEERAAYIKQQAEQRMAERLAALGIKPTKVGETPQQRAERERKEQEEKRQRAEAEDAQREQERQRRLADETIAPPSVGKQAKKPPPPPTRKGGSHTTAPAPVESKRAVEQEIREEQVAQEAETKRLENEERHQEDELAREKEAQESRLRALEEQVRQGKLKKEEEKKRRQAEKKAEKERETRLAAQKAEIEAAKERERQLQLQLEGLGDDDDSSSDDDAPQELTPTGTNPTASQELTPPAQPAIPVSIPPAPPLPASEAPSPPRSTSSTQPSITPSVDTETKNPFLKKMQAESAATVPTIPPVSVQPPSESTNPFHRLAQQESKSTPGDTSPTATRAARLKARDDDDWSVVDESSSDEEDAPIGGGAKQLASLLFGTMAPPRPLSAMDSKSPTSPPPPPSSAPPPPGSGPPPPPPLPSSGAPPPPPLPSGGPPPPPPMPAPSGPPAGGVGRGALLAGITAGVGLKKVQTKDRSTSATAGRVLD</sequence>
<feature type="compositionally biased region" description="Pro residues" evidence="18">
    <location>
        <begin position="1356"/>
        <end position="1407"/>
    </location>
</feature>
<evidence type="ECO:0000313" key="23">
    <source>
        <dbReference type="Proteomes" id="UP000799302"/>
    </source>
</evidence>
<evidence type="ECO:0000256" key="3">
    <source>
        <dbReference type="ARBA" id="ARBA00004413"/>
    </source>
</evidence>
<keyword evidence="23" id="KW-1185">Reference proteome</keyword>
<feature type="compositionally biased region" description="Low complexity" evidence="18">
    <location>
        <begin position="823"/>
        <end position="835"/>
    </location>
</feature>
<feature type="compositionally biased region" description="Basic and acidic residues" evidence="18">
    <location>
        <begin position="1000"/>
        <end position="1032"/>
    </location>
</feature>
<feature type="compositionally biased region" description="Basic and acidic residues" evidence="18">
    <location>
        <begin position="883"/>
        <end position="892"/>
    </location>
</feature>
<feature type="domain" description="EF-hand" evidence="20">
    <location>
        <begin position="517"/>
        <end position="552"/>
    </location>
</feature>
<evidence type="ECO:0000256" key="18">
    <source>
        <dbReference type="SAM" id="MobiDB-lite"/>
    </source>
</evidence>
<gene>
    <name evidence="22" type="ORF">BT63DRAFT_370460</name>
</gene>
<keyword evidence="8" id="KW-1003">Cell membrane</keyword>
<evidence type="ECO:0000256" key="6">
    <source>
        <dbReference type="ARBA" id="ARBA00015110"/>
    </source>
</evidence>
<dbReference type="Pfam" id="PF02205">
    <property type="entry name" value="WH2"/>
    <property type="match status" value="1"/>
</dbReference>
<feature type="compositionally biased region" description="Basic and acidic residues" evidence="18">
    <location>
        <begin position="1066"/>
        <end position="1162"/>
    </location>
</feature>
<protein>
    <recommendedName>
        <fullName evidence="6">Actin cytoskeleton-regulatory complex protein PAN1</fullName>
    </recommendedName>
    <alternativeName>
        <fullName evidence="7">Actin cytoskeleton-regulatory complex protein pan1</fullName>
    </alternativeName>
</protein>
<dbReference type="PANTHER" id="PTHR11216">
    <property type="entry name" value="EH DOMAIN"/>
    <property type="match status" value="1"/>
</dbReference>
<keyword evidence="11" id="KW-0677">Repeat</keyword>
<keyword evidence="15" id="KW-0009">Actin-binding</keyword>
<evidence type="ECO:0000256" key="7">
    <source>
        <dbReference type="ARBA" id="ARBA00020728"/>
    </source>
</evidence>
<feature type="domain" description="WH2" evidence="21">
    <location>
        <begin position="1413"/>
        <end position="1430"/>
    </location>
</feature>
<keyword evidence="9" id="KW-0963">Cytoplasm</keyword>
<evidence type="ECO:0000256" key="5">
    <source>
        <dbReference type="ARBA" id="ARBA00011159"/>
    </source>
</evidence>
<dbReference type="PROSITE" id="PS50222">
    <property type="entry name" value="EF_HAND_2"/>
    <property type="match status" value="1"/>
</dbReference>
<organism evidence="22 23">
    <name type="scientific">Microthyrium microscopicum</name>
    <dbReference type="NCBI Taxonomy" id="703497"/>
    <lineage>
        <taxon>Eukaryota</taxon>
        <taxon>Fungi</taxon>
        <taxon>Dikarya</taxon>
        <taxon>Ascomycota</taxon>
        <taxon>Pezizomycotina</taxon>
        <taxon>Dothideomycetes</taxon>
        <taxon>Dothideomycetes incertae sedis</taxon>
        <taxon>Microthyriales</taxon>
        <taxon>Microthyriaceae</taxon>
        <taxon>Microthyrium</taxon>
    </lineage>
</organism>
<evidence type="ECO:0000256" key="17">
    <source>
        <dbReference type="ARBA" id="ARBA00025194"/>
    </source>
</evidence>
<dbReference type="InterPro" id="IPR000261">
    <property type="entry name" value="EH_dom"/>
</dbReference>
<dbReference type="SUPFAM" id="SSF47473">
    <property type="entry name" value="EF-hand"/>
    <property type="match status" value="2"/>
</dbReference>
<dbReference type="InterPro" id="IPR003124">
    <property type="entry name" value="WH2_dom"/>
</dbReference>
<comment type="function">
    <text evidence="17">Component of the PAN1 actin cytoskeleton-regulatory complex required for the internalization of endosomes during actin-coupled endocytosis. The complex links the site of endocytosis to the cell membrane-associated actin cytoskeleton. Mediates uptake of external molecules and vacuolar degradation of plasma membrane proteins. Plays a role in the proper organization of the cell membrane-associated actin cytoskeleton and promotes its destabilization.</text>
</comment>
<keyword evidence="10" id="KW-0254">Endocytosis</keyword>
<evidence type="ECO:0000259" key="19">
    <source>
        <dbReference type="PROSITE" id="PS50031"/>
    </source>
</evidence>
<evidence type="ECO:0000256" key="16">
    <source>
        <dbReference type="ARBA" id="ARBA00023212"/>
    </source>
</evidence>
<evidence type="ECO:0000256" key="8">
    <source>
        <dbReference type="ARBA" id="ARBA00022475"/>
    </source>
</evidence>
<feature type="compositionally biased region" description="Low complexity" evidence="18">
    <location>
        <begin position="1"/>
        <end position="18"/>
    </location>
</feature>
<accession>A0A6A6UHZ8</accession>
<feature type="compositionally biased region" description="Polar residues" evidence="18">
    <location>
        <begin position="1269"/>
        <end position="1296"/>
    </location>
</feature>
<dbReference type="GO" id="GO:0010008">
    <property type="term" value="C:endosome membrane"/>
    <property type="evidence" value="ECO:0007669"/>
    <property type="project" value="UniProtKB-SubCell"/>
</dbReference>
<comment type="subunit">
    <text evidence="5">Component of the PAN1 actin cytoskeleton-regulatory complex.</text>
</comment>
<evidence type="ECO:0000256" key="11">
    <source>
        <dbReference type="ARBA" id="ARBA00022737"/>
    </source>
</evidence>
<keyword evidence="12" id="KW-0967">Endosome</keyword>
<feature type="compositionally biased region" description="Polar residues" evidence="18">
    <location>
        <begin position="1186"/>
        <end position="1199"/>
    </location>
</feature>
<feature type="compositionally biased region" description="Low complexity" evidence="18">
    <location>
        <begin position="175"/>
        <end position="195"/>
    </location>
</feature>
<evidence type="ECO:0000259" key="21">
    <source>
        <dbReference type="PROSITE" id="PS51082"/>
    </source>
</evidence>
<evidence type="ECO:0000256" key="2">
    <source>
        <dbReference type="ARBA" id="ARBA00004134"/>
    </source>
</evidence>
<evidence type="ECO:0000256" key="12">
    <source>
        <dbReference type="ARBA" id="ARBA00022753"/>
    </source>
</evidence>
<dbReference type="GO" id="GO:0003779">
    <property type="term" value="F:actin binding"/>
    <property type="evidence" value="ECO:0007669"/>
    <property type="project" value="UniProtKB-KW"/>
</dbReference>
<dbReference type="PROSITE" id="PS51082">
    <property type="entry name" value="WH2"/>
    <property type="match status" value="1"/>
</dbReference>
<dbReference type="PROSITE" id="PS50031">
    <property type="entry name" value="EH"/>
    <property type="match status" value="2"/>
</dbReference>
<feature type="compositionally biased region" description="Low complexity" evidence="18">
    <location>
        <begin position="26"/>
        <end position="138"/>
    </location>
</feature>
<dbReference type="FunFam" id="1.10.238.10:FF:000349">
    <property type="entry name" value="Actin cytoskeleton-regulatory complex protein PAN1"/>
    <property type="match status" value="1"/>
</dbReference>
<proteinExistence type="inferred from homology"/>
<dbReference type="CDD" id="cd00052">
    <property type="entry name" value="EH"/>
    <property type="match status" value="2"/>
</dbReference>
<keyword evidence="16" id="KW-0206">Cytoskeleton</keyword>
<evidence type="ECO:0000256" key="10">
    <source>
        <dbReference type="ARBA" id="ARBA00022583"/>
    </source>
</evidence>
<evidence type="ECO:0000256" key="13">
    <source>
        <dbReference type="ARBA" id="ARBA00023054"/>
    </source>
</evidence>
<feature type="compositionally biased region" description="Acidic residues" evidence="18">
    <location>
        <begin position="1170"/>
        <end position="1183"/>
    </location>
</feature>
<dbReference type="InterPro" id="IPR011992">
    <property type="entry name" value="EF-hand-dom_pair"/>
</dbReference>
<feature type="compositionally biased region" description="Polar residues" evidence="18">
    <location>
        <begin position="158"/>
        <end position="174"/>
    </location>
</feature>
<comment type="similarity">
    <text evidence="4">Belongs to the PAN1 family.</text>
</comment>
<dbReference type="GO" id="GO:0016197">
    <property type="term" value="P:endosomal transport"/>
    <property type="evidence" value="ECO:0007669"/>
    <property type="project" value="TreeGrafter"/>
</dbReference>